<evidence type="ECO:0000313" key="3">
    <source>
        <dbReference type="Proteomes" id="UP001630127"/>
    </source>
</evidence>
<dbReference type="PANTHER" id="PTHR31111">
    <property type="entry name" value="BNAA05G37150D PROTEIN-RELATED"/>
    <property type="match status" value="1"/>
</dbReference>
<feature type="domain" description="F-box" evidence="1">
    <location>
        <begin position="16"/>
        <end position="66"/>
    </location>
</feature>
<gene>
    <name evidence="2" type="ORF">ACH5RR_019102</name>
</gene>
<evidence type="ECO:0000259" key="1">
    <source>
        <dbReference type="PROSITE" id="PS50181"/>
    </source>
</evidence>
<organism evidence="2 3">
    <name type="scientific">Cinchona calisaya</name>
    <dbReference type="NCBI Taxonomy" id="153742"/>
    <lineage>
        <taxon>Eukaryota</taxon>
        <taxon>Viridiplantae</taxon>
        <taxon>Streptophyta</taxon>
        <taxon>Embryophyta</taxon>
        <taxon>Tracheophyta</taxon>
        <taxon>Spermatophyta</taxon>
        <taxon>Magnoliopsida</taxon>
        <taxon>eudicotyledons</taxon>
        <taxon>Gunneridae</taxon>
        <taxon>Pentapetalae</taxon>
        <taxon>asterids</taxon>
        <taxon>lamiids</taxon>
        <taxon>Gentianales</taxon>
        <taxon>Rubiaceae</taxon>
        <taxon>Cinchonoideae</taxon>
        <taxon>Cinchoneae</taxon>
        <taxon>Cinchona</taxon>
    </lineage>
</organism>
<dbReference type="AlphaFoldDB" id="A0ABD2ZTJ8"/>
<dbReference type="Pfam" id="PF08268">
    <property type="entry name" value="FBA_3"/>
    <property type="match status" value="1"/>
</dbReference>
<dbReference type="CDD" id="cd22157">
    <property type="entry name" value="F-box_AtFBW1-like"/>
    <property type="match status" value="1"/>
</dbReference>
<dbReference type="SUPFAM" id="SSF81383">
    <property type="entry name" value="F-box domain"/>
    <property type="match status" value="1"/>
</dbReference>
<name>A0ABD2ZTJ8_9GENT</name>
<evidence type="ECO:0000313" key="2">
    <source>
        <dbReference type="EMBL" id="KAL3520953.1"/>
    </source>
</evidence>
<dbReference type="PROSITE" id="PS50181">
    <property type="entry name" value="FBOX"/>
    <property type="match status" value="1"/>
</dbReference>
<dbReference type="InterPro" id="IPR013187">
    <property type="entry name" value="F-box-assoc_dom_typ3"/>
</dbReference>
<dbReference type="InterPro" id="IPR036047">
    <property type="entry name" value="F-box-like_dom_sf"/>
</dbReference>
<reference evidence="2 3" key="1">
    <citation type="submission" date="2024-11" db="EMBL/GenBank/DDBJ databases">
        <title>A near-complete genome assembly of Cinchona calisaya.</title>
        <authorList>
            <person name="Lian D.C."/>
            <person name="Zhao X.W."/>
            <person name="Wei L."/>
        </authorList>
    </citation>
    <scope>NUCLEOTIDE SEQUENCE [LARGE SCALE GENOMIC DNA]</scope>
    <source>
        <tissue evidence="2">Nenye</tissue>
    </source>
</reference>
<dbReference type="SMART" id="SM00256">
    <property type="entry name" value="FBOX"/>
    <property type="match status" value="1"/>
</dbReference>
<accession>A0ABD2ZTJ8</accession>
<dbReference type="Gene3D" id="1.20.1280.50">
    <property type="match status" value="1"/>
</dbReference>
<dbReference type="Proteomes" id="UP001630127">
    <property type="component" value="Unassembled WGS sequence"/>
</dbReference>
<dbReference type="InterPro" id="IPR001810">
    <property type="entry name" value="F-box_dom"/>
</dbReference>
<protein>
    <recommendedName>
        <fullName evidence="1">F-box domain-containing protein</fullName>
    </recommendedName>
</protein>
<dbReference type="EMBL" id="JBJUIK010000008">
    <property type="protein sequence ID" value="KAL3520953.1"/>
    <property type="molecule type" value="Genomic_DNA"/>
</dbReference>
<comment type="caution">
    <text evidence="2">The sequence shown here is derived from an EMBL/GenBank/DDBJ whole genome shotgun (WGS) entry which is preliminary data.</text>
</comment>
<keyword evidence="3" id="KW-1185">Reference proteome</keyword>
<proteinExistence type="predicted"/>
<sequence>MKFKKQILRGLVGCGSLTLPQLPDELVLEILRRLPAKNLIRCKSLSKAWCSTLENPSFMEAYFKDYYTHHRHFGALLVSTVDLRLGMGYPPPILLCFNYSPLIPLRDAELESESELKSKLFLKVLPSPLYIGATKVVNGLVCVYEAKRVMVCNVYTGEIMWLPSIDSDSNSNSTTLNDYYFGYDPVNGVYKLIRVSSSEFRFRGDFSIRKRADIITLSPSSTPSSWRNLDMGHHEPRTFPDESFLFNGVLYWVMHEGLGEQCGLLCLDLNTEEFHFIRPPQQPFFSSANGSPWRIARFMERLALLVPESQTAPALVYIYPLMPRTYAVC</sequence>
<dbReference type="NCBIfam" id="TIGR01640">
    <property type="entry name" value="F_box_assoc_1"/>
    <property type="match status" value="1"/>
</dbReference>
<dbReference type="InterPro" id="IPR017451">
    <property type="entry name" value="F-box-assoc_interact_dom"/>
</dbReference>
<dbReference type="PANTHER" id="PTHR31111:SF138">
    <property type="entry name" value="F-BOX ASSOCIATED DOMAIN-CONTAINING PROTEIN"/>
    <property type="match status" value="1"/>
</dbReference>
<dbReference type="Pfam" id="PF00646">
    <property type="entry name" value="F-box"/>
    <property type="match status" value="1"/>
</dbReference>